<name>A0A1A8TAM8_9GAMM</name>
<keyword evidence="1" id="KW-0472">Membrane</keyword>
<keyword evidence="1" id="KW-0812">Transmembrane</keyword>
<evidence type="ECO:0000313" key="3">
    <source>
        <dbReference type="Proteomes" id="UP000092627"/>
    </source>
</evidence>
<proteinExistence type="predicted"/>
<gene>
    <name evidence="2" type="primary">yhaI</name>
    <name evidence="2" type="ORF">MAQ5080_01454</name>
</gene>
<dbReference type="Proteomes" id="UP000092627">
    <property type="component" value="Unassembled WGS sequence"/>
</dbReference>
<dbReference type="Pfam" id="PF05656">
    <property type="entry name" value="DUF805"/>
    <property type="match status" value="1"/>
</dbReference>
<keyword evidence="1" id="KW-1133">Transmembrane helix</keyword>
<organism evidence="2 3">
    <name type="scientific">Marinomonas aquimarina</name>
    <dbReference type="NCBI Taxonomy" id="295068"/>
    <lineage>
        <taxon>Bacteria</taxon>
        <taxon>Pseudomonadati</taxon>
        <taxon>Pseudomonadota</taxon>
        <taxon>Gammaproteobacteria</taxon>
        <taxon>Oceanospirillales</taxon>
        <taxon>Oceanospirillaceae</taxon>
        <taxon>Marinomonas</taxon>
    </lineage>
</organism>
<dbReference type="EMBL" id="FLOC01000007">
    <property type="protein sequence ID" value="SBS29631.1"/>
    <property type="molecule type" value="Genomic_DNA"/>
</dbReference>
<keyword evidence="3" id="KW-1185">Reference proteome</keyword>
<dbReference type="RefSeq" id="WP_067208111.1">
    <property type="nucleotide sequence ID" value="NZ_FLOC01000007.1"/>
</dbReference>
<feature type="transmembrane region" description="Helical" evidence="1">
    <location>
        <begin position="21"/>
        <end position="40"/>
    </location>
</feature>
<dbReference type="STRING" id="295068.MAQ5080_01454"/>
<accession>A0A1A8TAM8</accession>
<dbReference type="GO" id="GO:0005886">
    <property type="term" value="C:plasma membrane"/>
    <property type="evidence" value="ECO:0007669"/>
    <property type="project" value="TreeGrafter"/>
</dbReference>
<feature type="transmembrane region" description="Helical" evidence="1">
    <location>
        <begin position="77"/>
        <end position="97"/>
    </location>
</feature>
<evidence type="ECO:0000313" key="2">
    <source>
        <dbReference type="EMBL" id="SBS29631.1"/>
    </source>
</evidence>
<dbReference type="AlphaFoldDB" id="A0A1A8TAM8"/>
<protein>
    <submittedName>
        <fullName evidence="2">Inner membrane protein YhaI</fullName>
    </submittedName>
</protein>
<dbReference type="PANTHER" id="PTHR34980">
    <property type="entry name" value="INNER MEMBRANE PROTEIN-RELATED-RELATED"/>
    <property type="match status" value="1"/>
</dbReference>
<dbReference type="PANTHER" id="PTHR34980:SF2">
    <property type="entry name" value="INNER MEMBRANE PROTEIN YHAH-RELATED"/>
    <property type="match status" value="1"/>
</dbReference>
<dbReference type="OrthoDB" id="9812349at2"/>
<sequence>MYWYIDALKHYADFRDVAHRRAFWMFMLINLIISVAIIIIELATDHPGWLDALYSIATLIPLIALMTRRLRDTGLPLYSWLVLLIPVIGPLLMLYFLCLPSQPRAQLTTHTGVL</sequence>
<evidence type="ECO:0000256" key="1">
    <source>
        <dbReference type="SAM" id="Phobius"/>
    </source>
</evidence>
<feature type="transmembrane region" description="Helical" evidence="1">
    <location>
        <begin position="46"/>
        <end position="65"/>
    </location>
</feature>
<dbReference type="InterPro" id="IPR008523">
    <property type="entry name" value="DUF805"/>
</dbReference>
<reference evidence="2 3" key="1">
    <citation type="submission" date="2016-06" db="EMBL/GenBank/DDBJ databases">
        <authorList>
            <person name="Kjaerup R.B."/>
            <person name="Dalgaard T.S."/>
            <person name="Juul-Madsen H.R."/>
        </authorList>
    </citation>
    <scope>NUCLEOTIDE SEQUENCE [LARGE SCALE GENOMIC DNA]</scope>
    <source>
        <strain evidence="2 3">CECT 5080</strain>
    </source>
</reference>